<dbReference type="GO" id="GO:0016747">
    <property type="term" value="F:acyltransferase activity, transferring groups other than amino-acyl groups"/>
    <property type="evidence" value="ECO:0007669"/>
    <property type="project" value="InterPro"/>
</dbReference>
<dbReference type="EMBL" id="AP013059">
    <property type="protein sequence ID" value="BAN25116.1"/>
    <property type="molecule type" value="Genomic_DNA"/>
</dbReference>
<dbReference type="RefSeq" id="WP_016354547.1">
    <property type="nucleotide sequence ID" value="NC_021294.1"/>
</dbReference>
<dbReference type="HOGENOM" id="CLU_054109_0_0_4"/>
<reference evidence="2 3" key="2">
    <citation type="journal article" date="2018" name="Int. J. Syst. Evol. Microbiol.">
        <title>Burkholderia insecticola sp. nov., a gut symbiotic bacterium of the bean bug Riptortus pedestris.</title>
        <authorList>
            <person name="Takeshita K."/>
            <person name="Tamaki H."/>
            <person name="Ohbayashi T."/>
            <person name="Meng X.-Y."/>
            <person name="Sone T."/>
            <person name="Mitani Y."/>
            <person name="Peeters C."/>
            <person name="Kikuchi Y."/>
            <person name="Vandamme P."/>
        </authorList>
    </citation>
    <scope>NUCLEOTIDE SEQUENCE [LARGE SCALE GENOMIC DNA]</scope>
    <source>
        <strain evidence="2">RPE64</strain>
    </source>
</reference>
<accession>R4WZU4</accession>
<dbReference type="InterPro" id="IPR041496">
    <property type="entry name" value="YitH/HolE_GNAT"/>
</dbReference>
<dbReference type="AlphaFoldDB" id="R4WZU4"/>
<gene>
    <name evidence="2" type="ORF">BRPE64_BCDS04550</name>
</gene>
<dbReference type="InterPro" id="IPR052729">
    <property type="entry name" value="Acyl/Acetyltrans_Enzymes"/>
</dbReference>
<evidence type="ECO:0000313" key="3">
    <source>
        <dbReference type="Proteomes" id="UP000013966"/>
    </source>
</evidence>
<dbReference type="KEGG" id="buo:BRPE64_BCDS04550"/>
<dbReference type="Pfam" id="PF18014">
    <property type="entry name" value="Acetyltransf_18"/>
    <property type="match status" value="1"/>
</dbReference>
<dbReference type="PANTHER" id="PTHR47237">
    <property type="entry name" value="SLL0310 PROTEIN"/>
    <property type="match status" value="1"/>
</dbReference>
<dbReference type="CDD" id="cd04301">
    <property type="entry name" value="NAT_SF"/>
    <property type="match status" value="1"/>
</dbReference>
<organism evidence="2 3">
    <name type="scientific">Caballeronia insecticola</name>
    <dbReference type="NCBI Taxonomy" id="758793"/>
    <lineage>
        <taxon>Bacteria</taxon>
        <taxon>Pseudomonadati</taxon>
        <taxon>Pseudomonadota</taxon>
        <taxon>Betaproteobacteria</taxon>
        <taxon>Burkholderiales</taxon>
        <taxon>Burkholderiaceae</taxon>
        <taxon>Caballeronia</taxon>
    </lineage>
</organism>
<dbReference type="Gene3D" id="3.40.630.90">
    <property type="match status" value="1"/>
</dbReference>
<evidence type="ECO:0000259" key="1">
    <source>
        <dbReference type="PROSITE" id="PS51186"/>
    </source>
</evidence>
<keyword evidence="2" id="KW-0808">Transferase</keyword>
<protein>
    <submittedName>
        <fullName evidence="2">GCN5-related N-acetyltransferase</fullName>
    </submittedName>
</protein>
<dbReference type="PANTHER" id="PTHR47237:SF1">
    <property type="entry name" value="SLL0310 PROTEIN"/>
    <property type="match status" value="1"/>
</dbReference>
<dbReference type="InterPro" id="IPR016181">
    <property type="entry name" value="Acyl_CoA_acyltransferase"/>
</dbReference>
<name>R4WZU4_9BURK</name>
<dbReference type="SUPFAM" id="SSF55729">
    <property type="entry name" value="Acyl-CoA N-acyltransferases (Nat)"/>
    <property type="match status" value="1"/>
</dbReference>
<feature type="domain" description="N-acetyltransferase" evidence="1">
    <location>
        <begin position="17"/>
        <end position="168"/>
    </location>
</feature>
<dbReference type="Gene3D" id="3.40.630.30">
    <property type="match status" value="1"/>
</dbReference>
<dbReference type="PATRIC" id="fig|758793.3.peg.3363"/>
<evidence type="ECO:0000313" key="2">
    <source>
        <dbReference type="EMBL" id="BAN25116.1"/>
    </source>
</evidence>
<dbReference type="InterPro" id="IPR000182">
    <property type="entry name" value="GNAT_dom"/>
</dbReference>
<keyword evidence="3" id="KW-1185">Reference proteome</keyword>
<dbReference type="Pfam" id="PF00583">
    <property type="entry name" value="Acetyltransf_1"/>
    <property type="match status" value="1"/>
</dbReference>
<reference evidence="2 3" key="1">
    <citation type="journal article" date="2013" name="Genome Announc.">
        <title>Complete Genome Sequence of Burkholderia sp. Strain RPE64, Bacterial Symbiont of the Bean Bug Riptortus pedestris.</title>
        <authorList>
            <person name="Shibata T.F."/>
            <person name="Maeda T."/>
            <person name="Nikoh N."/>
            <person name="Yamaguchi K."/>
            <person name="Oshima K."/>
            <person name="Hattori M."/>
            <person name="Nishiyama T."/>
            <person name="Hasebe M."/>
            <person name="Fukatsu T."/>
            <person name="Kikuchi Y."/>
            <person name="Shigenobu S."/>
        </authorList>
    </citation>
    <scope>NUCLEOTIDE SEQUENCE [LARGE SCALE GENOMIC DNA]</scope>
</reference>
<dbReference type="PROSITE" id="PS51186">
    <property type="entry name" value="GNAT"/>
    <property type="match status" value="1"/>
</dbReference>
<proteinExistence type="predicted"/>
<dbReference type="Proteomes" id="UP000013966">
    <property type="component" value="Chromosome 2"/>
</dbReference>
<sequence>MSSVADSAHASPGDSRFAVRRMTQPDVATALEWAASEGWNPGLDDARAFFAADPHGFFVGTWDGAPIGCVSAIAYGDAFGFIGLYIVRPEWRGKGFGMHLWNAGMAYLGARNIGLDGVLAQQPNYRKSGFVLAYRNVRYEGVACTSDEAADGIAIADASGVPFERMLDYDTHMFAFPRAAFLRAWLAPNREHGRACVALDDDGHSVRGLAAIRRCGTGHKIGPLFADDLPTARALYRALVAGVPGERVFLDVPESNPAALALAVEHDMQSVFETARMYTHAAPDVPLARVFGVTTFELG</sequence>